<proteinExistence type="predicted"/>
<dbReference type="InterPro" id="IPR037883">
    <property type="entry name" value="Knr4/Smi1-like_sf"/>
</dbReference>
<dbReference type="EMBL" id="CP031742">
    <property type="protein sequence ID" value="AXQ54670.1"/>
    <property type="molecule type" value="Genomic_DNA"/>
</dbReference>
<organism evidence="1 2">
    <name type="scientific">Streptomyces koyangensis</name>
    <dbReference type="NCBI Taxonomy" id="188770"/>
    <lineage>
        <taxon>Bacteria</taxon>
        <taxon>Bacillati</taxon>
        <taxon>Actinomycetota</taxon>
        <taxon>Actinomycetes</taxon>
        <taxon>Kitasatosporales</taxon>
        <taxon>Streptomycetaceae</taxon>
        <taxon>Streptomyces</taxon>
        <taxon>Streptomyces aurantiacus group</taxon>
    </lineage>
</organism>
<dbReference type="GeneID" id="300114272"/>
<evidence type="ECO:0000313" key="1">
    <source>
        <dbReference type="EMBL" id="AXQ54670.1"/>
    </source>
</evidence>
<accession>A0A385D9N9</accession>
<protein>
    <recommendedName>
        <fullName evidence="3">SMI1/KNR4 family protein</fullName>
    </recommendedName>
</protein>
<name>A0A385D9N9_9ACTN</name>
<gene>
    <name evidence="1" type="ORF">D0C37_08700</name>
</gene>
<sequence>MSLLELENALPTLRDQASAPRKIDWPEIERALGTPLPRDFKELSERYRFLLLGGFLSVHLPAPGAEDVYVESLCDLISALDHLTGAGTEHPNGPYRAGRAGGLIPWASSPEGDYWYWRVTGADPDRWPVVVGNRQADWEEWAEVEETATFYLAGLVRGEIPGHGLPEGFPGRAPSVHANTWPAH</sequence>
<dbReference type="RefSeq" id="WP_117349079.1">
    <property type="nucleotide sequence ID" value="NZ_CP031742.1"/>
</dbReference>
<dbReference type="SUPFAM" id="SSF160631">
    <property type="entry name" value="SMI1/KNR4-like"/>
    <property type="match status" value="1"/>
</dbReference>
<dbReference type="Proteomes" id="UP000259636">
    <property type="component" value="Chromosome"/>
</dbReference>
<reference evidence="1 2" key="1">
    <citation type="submission" date="2018-08" db="EMBL/GenBank/DDBJ databases">
        <authorList>
            <person name="Ferrada E.E."/>
            <person name="Latorre B.A."/>
        </authorList>
    </citation>
    <scope>NUCLEOTIDE SEQUENCE [LARGE SCALE GENOMIC DNA]</scope>
    <source>
        <strain evidence="1 2">VK-A60T</strain>
    </source>
</reference>
<evidence type="ECO:0008006" key="3">
    <source>
        <dbReference type="Google" id="ProtNLM"/>
    </source>
</evidence>
<dbReference type="AlphaFoldDB" id="A0A385D9N9"/>
<dbReference type="KEGG" id="sky:D0C37_08700"/>
<evidence type="ECO:0000313" key="2">
    <source>
        <dbReference type="Proteomes" id="UP000259636"/>
    </source>
</evidence>